<sequence>MADDERARDEMVRKTGRLAVPTITVGNQVVVGFNRNELEKLLS</sequence>
<organism evidence="1 2">
    <name type="scientific">Pelotomaculum thermopropionicum (strain DSM 13744 / JCM 10971 / SI)</name>
    <dbReference type="NCBI Taxonomy" id="370438"/>
    <lineage>
        <taxon>Bacteria</taxon>
        <taxon>Bacillati</taxon>
        <taxon>Bacillota</taxon>
        <taxon>Clostridia</taxon>
        <taxon>Eubacteriales</taxon>
        <taxon>Desulfotomaculaceae</taxon>
        <taxon>Pelotomaculum</taxon>
    </lineage>
</organism>
<dbReference type="eggNOG" id="COG0695">
    <property type="taxonomic scope" value="Bacteria"/>
</dbReference>
<dbReference type="AlphaFoldDB" id="A5CZK7"/>
<evidence type="ECO:0000313" key="2">
    <source>
        <dbReference type="Proteomes" id="UP000006556"/>
    </source>
</evidence>
<accession>A5CZK7</accession>
<evidence type="ECO:0000313" key="1">
    <source>
        <dbReference type="EMBL" id="BAF60570.1"/>
    </source>
</evidence>
<gene>
    <name evidence="1" type="primary">GrxC</name>
    <name evidence="1" type="ordered locus">PTH_2389</name>
</gene>
<dbReference type="EMBL" id="AP009389">
    <property type="protein sequence ID" value="BAF60570.1"/>
    <property type="molecule type" value="Genomic_DNA"/>
</dbReference>
<keyword evidence="2" id="KW-1185">Reference proteome</keyword>
<protein>
    <submittedName>
        <fullName evidence="1">Glutaredoxin and related proteins</fullName>
    </submittedName>
</protein>
<reference evidence="2" key="1">
    <citation type="journal article" date="2008" name="Genome Res.">
        <title>The genome of Pelotomaculum thermopropionicum reveals niche-associated evolution in anaerobic microbiota.</title>
        <authorList>
            <person name="Kosaka T."/>
            <person name="Kato S."/>
            <person name="Shimoyama T."/>
            <person name="Ishii S."/>
            <person name="Abe T."/>
            <person name="Watanabe K."/>
        </authorList>
    </citation>
    <scope>NUCLEOTIDE SEQUENCE [LARGE SCALE GENOMIC DNA]</scope>
    <source>
        <strain evidence="2">DSM 13744 / JCM 10971 / SI</strain>
    </source>
</reference>
<dbReference type="Proteomes" id="UP000006556">
    <property type="component" value="Chromosome"/>
</dbReference>
<dbReference type="KEGG" id="pth:PTH_2389"/>
<dbReference type="Gene3D" id="3.40.30.10">
    <property type="entry name" value="Glutaredoxin"/>
    <property type="match status" value="1"/>
</dbReference>
<dbReference type="InterPro" id="IPR036249">
    <property type="entry name" value="Thioredoxin-like_sf"/>
</dbReference>
<dbReference type="SUPFAM" id="SSF52833">
    <property type="entry name" value="Thioredoxin-like"/>
    <property type="match status" value="1"/>
</dbReference>
<dbReference type="HOGENOM" id="CLU_026126_9_3_9"/>
<proteinExistence type="predicted"/>
<name>A5CZK7_PELTS</name>